<dbReference type="InterPro" id="IPR024459">
    <property type="entry name" value="Acb1-like_N"/>
</dbReference>
<evidence type="ECO:0000259" key="1">
    <source>
        <dbReference type="Pfam" id="PF06381"/>
    </source>
</evidence>
<name>A0A7H1C0Q8_9PAST</name>
<dbReference type="RefSeq" id="WP_188156210.1">
    <property type="nucleotide sequence ID" value="NZ_CP061280.1"/>
</dbReference>
<dbReference type="KEGG" id="mbos:ICJ55_07280"/>
<proteinExistence type="predicted"/>
<dbReference type="AlphaFoldDB" id="A0A7H1C0Q8"/>
<accession>A0A7H1C0Q8</accession>
<sequence>MNFNQDGYSDALGLNDKFRRSKENNIIDLARYENGGLSAKVIDLPADLSVSRGITLEGDEGDVLLYELERLAFLPNMANAVRWSRLFGGSALVLITDDGFLNEPLNIDRVTKISELRTFGLDQISPTSKRYLDPTKTNFGRYESYHISTALNAQIEVHESRMLFVSGDPLPERLKNGIHWKGRSVANVFQKIAFYEESLIFAKEILKRKQQPVHKMKGLATAIANGLENSVRQRVTFVEQGRNSLNAVVVDADDDYSIINADLGGVVDVLDELKVAIASDVSIPVSVLFGQSAKGMNATGENDFEGLYDLCEGIQQNKIKPVAEKLLEIIVKQKHIKANNDWKITFPSLKTPTDQETANVEKTKVETENAKLKRFVDLVDMGAMSADEVRNQYSEELGLKGALDEN</sequence>
<evidence type="ECO:0000313" key="3">
    <source>
        <dbReference type="Proteomes" id="UP000576260"/>
    </source>
</evidence>
<feature type="domain" description="Anti-CBASS protein Acb1-like N-terminal" evidence="1">
    <location>
        <begin position="30"/>
        <end position="367"/>
    </location>
</feature>
<dbReference type="EMBL" id="CP061280">
    <property type="protein sequence ID" value="QNS14563.1"/>
    <property type="molecule type" value="Genomic_DNA"/>
</dbReference>
<keyword evidence="3" id="KW-1185">Reference proteome</keyword>
<dbReference type="Pfam" id="PF06381">
    <property type="entry name" value="Phage_portal_3"/>
    <property type="match status" value="1"/>
</dbReference>
<protein>
    <submittedName>
        <fullName evidence="2">DUF1073 domain-containing protein</fullName>
    </submittedName>
</protein>
<reference evidence="2 3" key="1">
    <citation type="submission" date="2020-09" db="EMBL/GenBank/DDBJ databases">
        <title>Mannheimia bovis sp.nov., isolated from a cow.</title>
        <authorList>
            <person name="Li F."/>
        </authorList>
    </citation>
    <scope>NUCLEOTIDE SEQUENCE [LARGE SCALE GENOMIC DNA]</scope>
    <source>
        <strain evidence="2 3">ZY190616</strain>
    </source>
</reference>
<dbReference type="Proteomes" id="UP000576260">
    <property type="component" value="Chromosome"/>
</dbReference>
<gene>
    <name evidence="2" type="ORF">ICJ55_07280</name>
</gene>
<evidence type="ECO:0000313" key="2">
    <source>
        <dbReference type="EMBL" id="QNS14563.1"/>
    </source>
</evidence>
<organism evidence="2 3">
    <name type="scientific">Mannheimia bovis</name>
    <dbReference type="NCBI Taxonomy" id="2770636"/>
    <lineage>
        <taxon>Bacteria</taxon>
        <taxon>Pseudomonadati</taxon>
        <taxon>Pseudomonadota</taxon>
        <taxon>Gammaproteobacteria</taxon>
        <taxon>Pasteurellales</taxon>
        <taxon>Pasteurellaceae</taxon>
        <taxon>Mannheimia</taxon>
    </lineage>
</organism>